<reference evidence="2" key="1">
    <citation type="journal article" date="2022" name="Mol. Ecol. Resour.">
        <title>The genomes of chicory, endive, great burdock and yacon provide insights into Asteraceae palaeo-polyploidization history and plant inulin production.</title>
        <authorList>
            <person name="Fan W."/>
            <person name="Wang S."/>
            <person name="Wang H."/>
            <person name="Wang A."/>
            <person name="Jiang F."/>
            <person name="Liu H."/>
            <person name="Zhao H."/>
            <person name="Xu D."/>
            <person name="Zhang Y."/>
        </authorList>
    </citation>
    <scope>NUCLEOTIDE SEQUENCE [LARGE SCALE GENOMIC DNA]</scope>
    <source>
        <strain evidence="2">cv. Niubang</strain>
    </source>
</reference>
<comment type="caution">
    <text evidence="1">The sequence shown here is derived from an EMBL/GenBank/DDBJ whole genome shotgun (WGS) entry which is preliminary data.</text>
</comment>
<reference evidence="1 2" key="2">
    <citation type="journal article" date="2022" name="Mol. Ecol. Resour.">
        <title>The genomes of chicory, endive, great burdock and yacon provide insights into Asteraceae paleo-polyploidization history and plant inulin production.</title>
        <authorList>
            <person name="Fan W."/>
            <person name="Wang S."/>
            <person name="Wang H."/>
            <person name="Wang A."/>
            <person name="Jiang F."/>
            <person name="Liu H."/>
            <person name="Zhao H."/>
            <person name="Xu D."/>
            <person name="Zhang Y."/>
        </authorList>
    </citation>
    <scope>NUCLEOTIDE SEQUENCE [LARGE SCALE GENOMIC DNA]</scope>
    <source>
        <strain evidence="2">cv. Niubang</strain>
    </source>
</reference>
<sequence>MEMKSDRETFFSMTKKKTEEGNVRRGEEESQGVDDTIMAPCSKVQIDNSKVGNRNNNGSDPTKDNGPQSILSMKVKEVNKQTDNKRTNGRKRMSYKEKLKERKQEGIAEAGGRMESQTRVSSQSNGGGKSKCKRKDNCILGRGRISFHYIKQKAQNSQNGKGKQKKSEISEDPQQAECAKLIGGGGAKSKSKSISISAELRNVEAMEDVEDFGNEIGVIWGNDNESRSKKGKSRLEL</sequence>
<accession>A0ACB8ZXQ8</accession>
<organism evidence="1 2">
    <name type="scientific">Arctium lappa</name>
    <name type="common">Greater burdock</name>
    <name type="synonym">Lappa major</name>
    <dbReference type="NCBI Taxonomy" id="4217"/>
    <lineage>
        <taxon>Eukaryota</taxon>
        <taxon>Viridiplantae</taxon>
        <taxon>Streptophyta</taxon>
        <taxon>Embryophyta</taxon>
        <taxon>Tracheophyta</taxon>
        <taxon>Spermatophyta</taxon>
        <taxon>Magnoliopsida</taxon>
        <taxon>eudicotyledons</taxon>
        <taxon>Gunneridae</taxon>
        <taxon>Pentapetalae</taxon>
        <taxon>asterids</taxon>
        <taxon>campanulids</taxon>
        <taxon>Asterales</taxon>
        <taxon>Asteraceae</taxon>
        <taxon>Carduoideae</taxon>
        <taxon>Cardueae</taxon>
        <taxon>Arctiinae</taxon>
        <taxon>Arctium</taxon>
    </lineage>
</organism>
<dbReference type="Proteomes" id="UP001055879">
    <property type="component" value="Linkage Group LG09"/>
</dbReference>
<proteinExistence type="predicted"/>
<evidence type="ECO:0000313" key="2">
    <source>
        <dbReference type="Proteomes" id="UP001055879"/>
    </source>
</evidence>
<name>A0ACB8ZXQ8_ARCLA</name>
<dbReference type="EMBL" id="CM042055">
    <property type="protein sequence ID" value="KAI3702342.1"/>
    <property type="molecule type" value="Genomic_DNA"/>
</dbReference>
<protein>
    <submittedName>
        <fullName evidence="1">Uncharacterized protein</fullName>
    </submittedName>
</protein>
<evidence type="ECO:0000313" key="1">
    <source>
        <dbReference type="EMBL" id="KAI3702342.1"/>
    </source>
</evidence>
<keyword evidence="2" id="KW-1185">Reference proteome</keyword>
<gene>
    <name evidence="1" type="ORF">L6452_28078</name>
</gene>